<dbReference type="Pfam" id="PF16589">
    <property type="entry name" value="BRCT_2"/>
    <property type="match status" value="1"/>
</dbReference>
<dbReference type="Pfam" id="PF07690">
    <property type="entry name" value="MFS_1"/>
    <property type="match status" value="1"/>
</dbReference>
<dbReference type="PROSITE" id="PS50850">
    <property type="entry name" value="MFS"/>
    <property type="match status" value="1"/>
</dbReference>
<dbReference type="CDD" id="cd18432">
    <property type="entry name" value="BRCT_PAXIP1_rpt6_like"/>
    <property type="match status" value="1"/>
</dbReference>
<comment type="subcellular location">
    <subcellularLocation>
        <location evidence="1">Membrane</location>
        <topology evidence="1">Multi-pass membrane protein</topology>
    </subcellularLocation>
</comment>
<evidence type="ECO:0000256" key="3">
    <source>
        <dbReference type="ARBA" id="ARBA00022692"/>
    </source>
</evidence>
<dbReference type="SUPFAM" id="SSF52113">
    <property type="entry name" value="BRCT domain"/>
    <property type="match status" value="3"/>
</dbReference>
<dbReference type="InterPro" id="IPR036259">
    <property type="entry name" value="MFS_trans_sf"/>
</dbReference>
<dbReference type="GO" id="GO:1990683">
    <property type="term" value="P:DNA double-strand break attachment to nuclear envelope"/>
    <property type="evidence" value="ECO:0007669"/>
    <property type="project" value="TreeGrafter"/>
</dbReference>
<feature type="compositionally biased region" description="Polar residues" evidence="6">
    <location>
        <begin position="1157"/>
        <end position="1168"/>
    </location>
</feature>
<dbReference type="CDD" id="cd18436">
    <property type="entry name" value="BRCT_BRC1_like_rpt2"/>
    <property type="match status" value="1"/>
</dbReference>
<evidence type="ECO:0000259" key="9">
    <source>
        <dbReference type="PROSITE" id="PS50850"/>
    </source>
</evidence>
<feature type="transmembrane region" description="Helical" evidence="7">
    <location>
        <begin position="395"/>
        <end position="415"/>
    </location>
</feature>
<dbReference type="SUPFAM" id="SSF103473">
    <property type="entry name" value="MFS general substrate transporter"/>
    <property type="match status" value="1"/>
</dbReference>
<dbReference type="PROSITE" id="PS50172">
    <property type="entry name" value="BRCT"/>
    <property type="match status" value="5"/>
</dbReference>
<dbReference type="EMBL" id="LVVM01004470">
    <property type="protein sequence ID" value="OJA12834.1"/>
    <property type="molecule type" value="Genomic_DNA"/>
</dbReference>
<name>A0A1J8QTQ5_9AGAM</name>
<feature type="domain" description="BRCT" evidence="8">
    <location>
        <begin position="1551"/>
        <end position="1614"/>
    </location>
</feature>
<keyword evidence="5 7" id="KW-0472">Membrane</keyword>
<accession>A0A1J8QTQ5</accession>
<proteinExistence type="predicted"/>
<feature type="transmembrane region" description="Helical" evidence="7">
    <location>
        <begin position="427"/>
        <end position="449"/>
    </location>
</feature>
<dbReference type="InterPro" id="IPR001357">
    <property type="entry name" value="BRCT_dom"/>
</dbReference>
<evidence type="ECO:0000256" key="2">
    <source>
        <dbReference type="ARBA" id="ARBA00022448"/>
    </source>
</evidence>
<feature type="domain" description="BRCT" evidence="8">
    <location>
        <begin position="480"/>
        <end position="563"/>
    </location>
</feature>
<feature type="compositionally biased region" description="Low complexity" evidence="6">
    <location>
        <begin position="1275"/>
        <end position="1286"/>
    </location>
</feature>
<feature type="domain" description="Major facilitator superfamily (MFS) profile" evidence="9">
    <location>
        <begin position="42"/>
        <end position="456"/>
    </location>
</feature>
<dbReference type="Proteomes" id="UP000183567">
    <property type="component" value="Unassembled WGS sequence"/>
</dbReference>
<feature type="compositionally biased region" description="Basic residues" evidence="6">
    <location>
        <begin position="1350"/>
        <end position="1361"/>
    </location>
</feature>
<feature type="transmembrane region" description="Helical" evidence="7">
    <location>
        <begin position="109"/>
        <end position="128"/>
    </location>
</feature>
<keyword evidence="3 7" id="KW-0812">Transmembrane</keyword>
<feature type="compositionally biased region" description="Low complexity" evidence="6">
    <location>
        <begin position="1373"/>
        <end position="1390"/>
    </location>
</feature>
<gene>
    <name evidence="10" type="ORF">AZE42_04240</name>
</gene>
<dbReference type="Pfam" id="PF12738">
    <property type="entry name" value="PTCB-BRCT"/>
    <property type="match status" value="2"/>
</dbReference>
<feature type="transmembrane region" description="Helical" evidence="7">
    <location>
        <begin position="82"/>
        <end position="102"/>
    </location>
</feature>
<dbReference type="STRING" id="180088.A0A1J8QTQ5"/>
<comment type="caution">
    <text evidence="10">The sequence shown here is derived from an EMBL/GenBank/DDBJ whole genome shotgun (WGS) entry which is preliminary data.</text>
</comment>
<keyword evidence="2" id="KW-0813">Transport</keyword>
<dbReference type="GO" id="GO:0022857">
    <property type="term" value="F:transmembrane transporter activity"/>
    <property type="evidence" value="ECO:0007669"/>
    <property type="project" value="InterPro"/>
</dbReference>
<dbReference type="InterPro" id="IPR020846">
    <property type="entry name" value="MFS_dom"/>
</dbReference>
<evidence type="ECO:0008006" key="12">
    <source>
        <dbReference type="Google" id="ProtNLM"/>
    </source>
</evidence>
<feature type="compositionally biased region" description="Basic and acidic residues" evidence="6">
    <location>
        <begin position="1398"/>
        <end position="1414"/>
    </location>
</feature>
<feature type="compositionally biased region" description="Polar residues" evidence="6">
    <location>
        <begin position="1022"/>
        <end position="1033"/>
    </location>
</feature>
<protein>
    <recommendedName>
        <fullName evidence="12">BRCT domain-containing protein</fullName>
    </recommendedName>
</protein>
<evidence type="ECO:0000256" key="7">
    <source>
        <dbReference type="SAM" id="Phobius"/>
    </source>
</evidence>
<dbReference type="Gene3D" id="3.40.50.10190">
    <property type="entry name" value="BRCT domain"/>
    <property type="match status" value="4"/>
</dbReference>
<feature type="region of interest" description="Disordered" evidence="6">
    <location>
        <begin position="665"/>
        <end position="690"/>
    </location>
</feature>
<feature type="compositionally biased region" description="Polar residues" evidence="6">
    <location>
        <begin position="1314"/>
        <end position="1349"/>
    </location>
</feature>
<feature type="domain" description="BRCT" evidence="8">
    <location>
        <begin position="1639"/>
        <end position="1693"/>
    </location>
</feature>
<keyword evidence="4 7" id="KW-1133">Transmembrane helix</keyword>
<evidence type="ECO:0000256" key="6">
    <source>
        <dbReference type="SAM" id="MobiDB-lite"/>
    </source>
</evidence>
<dbReference type="PANTHER" id="PTHR47667">
    <property type="entry name" value="REGULATOR OF TY1 TRANSPOSITION PROTEIN 107"/>
    <property type="match status" value="1"/>
</dbReference>
<evidence type="ECO:0000313" key="11">
    <source>
        <dbReference type="Proteomes" id="UP000183567"/>
    </source>
</evidence>
<dbReference type="InterPro" id="IPR011701">
    <property type="entry name" value="MFS"/>
</dbReference>
<feature type="transmembrane region" description="Helical" evidence="7">
    <location>
        <begin position="338"/>
        <end position="357"/>
    </location>
</feature>
<feature type="region of interest" description="Disordered" evidence="6">
    <location>
        <begin position="1084"/>
        <end position="1533"/>
    </location>
</feature>
<feature type="transmembrane region" description="Helical" evidence="7">
    <location>
        <begin position="273"/>
        <end position="293"/>
    </location>
</feature>
<feature type="compositionally biased region" description="Acidic residues" evidence="6">
    <location>
        <begin position="1036"/>
        <end position="1057"/>
    </location>
</feature>
<feature type="domain" description="BRCT" evidence="8">
    <location>
        <begin position="827"/>
        <end position="897"/>
    </location>
</feature>
<dbReference type="GO" id="GO:0035361">
    <property type="term" value="C:Cul8-RING ubiquitin ligase complex"/>
    <property type="evidence" value="ECO:0007669"/>
    <property type="project" value="TreeGrafter"/>
</dbReference>
<dbReference type="GO" id="GO:0006302">
    <property type="term" value="P:double-strand break repair"/>
    <property type="evidence" value="ECO:0007669"/>
    <property type="project" value="TreeGrafter"/>
</dbReference>
<dbReference type="Pfam" id="PF16770">
    <property type="entry name" value="RTT107_BRCT_5"/>
    <property type="match status" value="1"/>
</dbReference>
<dbReference type="GO" id="GO:0016020">
    <property type="term" value="C:membrane"/>
    <property type="evidence" value="ECO:0007669"/>
    <property type="project" value="UniProtKB-SubCell"/>
</dbReference>
<evidence type="ECO:0000256" key="5">
    <source>
        <dbReference type="ARBA" id="ARBA00023136"/>
    </source>
</evidence>
<dbReference type="PANTHER" id="PTHR47667:SF1">
    <property type="entry name" value="REGULATOR OF TY1 TRANSPOSITION PROTEIN 107"/>
    <property type="match status" value="1"/>
</dbReference>
<keyword evidence="11" id="KW-1185">Reference proteome</keyword>
<dbReference type="GO" id="GO:0005634">
    <property type="term" value="C:nucleus"/>
    <property type="evidence" value="ECO:0007669"/>
    <property type="project" value="TreeGrafter"/>
</dbReference>
<feature type="transmembrane region" description="Helical" evidence="7">
    <location>
        <begin position="169"/>
        <end position="191"/>
    </location>
</feature>
<dbReference type="Gene3D" id="1.20.1250.20">
    <property type="entry name" value="MFS general substrate transporter like domains"/>
    <property type="match status" value="2"/>
</dbReference>
<feature type="compositionally biased region" description="Low complexity" evidence="6">
    <location>
        <begin position="1197"/>
        <end position="1206"/>
    </location>
</feature>
<feature type="compositionally biased region" description="Polar residues" evidence="6">
    <location>
        <begin position="1135"/>
        <end position="1144"/>
    </location>
</feature>
<dbReference type="FunFam" id="1.20.1250.20:FF:000057">
    <property type="entry name" value="MFS general substrate transporter"/>
    <property type="match status" value="1"/>
</dbReference>
<reference evidence="10 11" key="1">
    <citation type="submission" date="2016-03" db="EMBL/GenBank/DDBJ databases">
        <title>Comparative genomics of the ectomycorrhizal sister species Rhizopogon vinicolor and Rhizopogon vesiculosus (Basidiomycota: Boletales) reveals a divergence of the mating type B locus.</title>
        <authorList>
            <person name="Mujic A.B."/>
            <person name="Kuo A."/>
            <person name="Tritt A."/>
            <person name="Lipzen A."/>
            <person name="Chen C."/>
            <person name="Johnson J."/>
            <person name="Sharma A."/>
            <person name="Barry K."/>
            <person name="Grigoriev I.V."/>
            <person name="Spatafora J.W."/>
        </authorList>
    </citation>
    <scope>NUCLEOTIDE SEQUENCE [LARGE SCALE GENOMIC DNA]</scope>
    <source>
        <strain evidence="10 11">AM-OR11-056</strain>
    </source>
</reference>
<evidence type="ECO:0000259" key="8">
    <source>
        <dbReference type="PROSITE" id="PS50172"/>
    </source>
</evidence>
<feature type="compositionally biased region" description="Acidic residues" evidence="6">
    <location>
        <begin position="1453"/>
        <end position="1463"/>
    </location>
</feature>
<feature type="transmembrane region" description="Helical" evidence="7">
    <location>
        <begin position="203"/>
        <end position="223"/>
    </location>
</feature>
<evidence type="ECO:0000256" key="4">
    <source>
        <dbReference type="ARBA" id="ARBA00022989"/>
    </source>
</evidence>
<dbReference type="InterPro" id="IPR036420">
    <property type="entry name" value="BRCT_dom_sf"/>
</dbReference>
<feature type="transmembrane region" description="Helical" evidence="7">
    <location>
        <begin position="134"/>
        <end position="157"/>
    </location>
</feature>
<feature type="region of interest" description="Disordered" evidence="6">
    <location>
        <begin position="956"/>
        <end position="1057"/>
    </location>
</feature>
<feature type="compositionally biased region" description="Polar residues" evidence="6">
    <location>
        <begin position="1467"/>
        <end position="1483"/>
    </location>
</feature>
<sequence>MATLSDEKTADAIYTIEDVPTATPNHAHDDLERKLLRKLDLRMSIIVVIYTLNYIDRSNATNARLQGFEQDLHLQGQQYSTVLSILFVGYIIMQVPANMFLYWLERPSLTLPACMVVWGAISALTGITKNYTDILLARFFLGFAEAPFYPGVLFLISGWYKRDELALRAALVSCGIPISSGFGALIASGILQGMEGKLGQAAWLFYIEGGITVSIAICAIFILPDFPHNTRWLTPEERALAISRLAKDGGGGTVLGKRTSMQGLWDAVSDWKVWWFAAAFIVQLTGQSFYIYFPTLSATMGYDTTVSLLLCAPPWVFSTIVAFGLSRYSDKKQKRYRYYVASNALTALGFIISIFTMNTAARYLSLFLMAQVYAGYMVLWGWINNTFAGEPAKRAVAVALINCLANIGNIIGSYVWQSSWGPTYRNSYGVCLAMLCLSTGMFGGMHVYLKHLNEQMERKERVAPYSEKPTLFHTTLSTLSGMAVFDDVHYVLSSSIPAEQRKELSGLLDLNGATSAPPHTHLIALAGMHTQHEHVESLHVVSEIWVQRSIVLGKLQLEQYYSPDPTMIFSGIVACATDISSSDLEVLSAGITSLGGQWRSGLTRDVTHLFALHEQSDKYQTAMHFAPHTHMSVLTPHWFDDSVRFGRRVPEGPYLWPDPKILRPGELIPTGEDEGDIGASGKRKRKKSGEIGFSSPIAKEEAERRERIKVWAGKKLLLSRSLELGEGHREAVEANIQRAGGVVVKVQGTSAEEEAQEEEEATLVDECDVFITRCRSGKAYFKAARSSRPILIGNLSWMFHVDASGTLNDPHDSLLWYPVPRGGIPGFNDYEITVTNYTGAARDYLKKLIQVMGAKFTPSMSQSNKVLVAGYSPSPKTQRAVAWSIPIVNHTWLEDCFLAWKNLTVGVDKYILFPPGIDFGKMLMTPIGSTSTSSVYITSGGPVPGGRGVGPIDVDAEEQRDAEYRRETVDEAEIPSSTMTPKTNGKGKTASAKSKPNVVVELNGGGPSKPPGLVVSSKRNTRATPQATNTSGGDTIDVEEDVNFGDDEDAGPDDADDIAADEVMDLDEEYASPAKSLRYMKLKLSEKSKKPIPRQAKGGTTNIDDRPHSRLIRKSTASDADDVVVDHWQAMDGVNGSSEINGKSSAEDEAPPKAKTKSNGTSVSPRRLSSSKDKTKARLASPSRESSDSESRPPRPSRSIPGSSTPVRTGMKPKPKPKETPQRAISLSDEDDEIFTRPVKDPSSASKTKAISKAKEPEKEPLATSSKANEKSSIRGRSPTRSATRSPSPPAKTFKTLKRTVSVLVPPLPKDYVSPSSVKDTPTNGKGNSDLARTNSIRVSAAEASTSGSKRGRPSLSKSRRRNESEPERVDESSAAVDSSSTSRGLSKRSAANKATSKLREVIMPDVINFEKERKNAKRRRSSGLNDSFMPLGDEEEVEQKRDGKKRKVENLREEDEEEEAEVEVVISSSIPQAKSQMGTTQGKGPKKRAEHKMSVDEDEASKGKGPKATQNKKGSQAFNVDADQPSGSPRKTGAVRVMTTGVQLSDDNIKRLNKLGARMTTRPNDCTHLIAKGIVRTEKFLCAIAISPFVLTEGWVDSSIRAGKLLPEKDFVIFDSQSERKWKFKLSTSLARAKHEDGGANLLKGMTFYVTPKVEIDMKLLKAVVTSAGGQVQTSKPTVRILKANENRHVISCPTDHSIWRPLVEEGYTIYSTELVLQAILTQEVRWKENDCIVAKPSS</sequence>
<evidence type="ECO:0000313" key="10">
    <source>
        <dbReference type="EMBL" id="OJA12834.1"/>
    </source>
</evidence>
<dbReference type="CDD" id="cd17743">
    <property type="entry name" value="BRCT_BRC1_like_rpt5"/>
    <property type="match status" value="1"/>
</dbReference>
<feature type="transmembrane region" description="Helical" evidence="7">
    <location>
        <begin position="305"/>
        <end position="326"/>
    </location>
</feature>
<organism evidence="10 11">
    <name type="scientific">Rhizopogon vesiculosus</name>
    <dbReference type="NCBI Taxonomy" id="180088"/>
    <lineage>
        <taxon>Eukaryota</taxon>
        <taxon>Fungi</taxon>
        <taxon>Dikarya</taxon>
        <taxon>Basidiomycota</taxon>
        <taxon>Agaricomycotina</taxon>
        <taxon>Agaricomycetes</taxon>
        <taxon>Agaricomycetidae</taxon>
        <taxon>Boletales</taxon>
        <taxon>Suillineae</taxon>
        <taxon>Rhizopogonaceae</taxon>
        <taxon>Rhizopogon</taxon>
    </lineage>
</organism>
<dbReference type="OrthoDB" id="342264at2759"/>
<feature type="compositionally biased region" description="Basic and acidic residues" evidence="6">
    <location>
        <begin position="1362"/>
        <end position="1372"/>
    </location>
</feature>
<dbReference type="SMART" id="SM00292">
    <property type="entry name" value="BRCT"/>
    <property type="match status" value="5"/>
</dbReference>
<feature type="compositionally biased region" description="Polar residues" evidence="6">
    <location>
        <begin position="1509"/>
        <end position="1519"/>
    </location>
</feature>
<evidence type="ECO:0000256" key="1">
    <source>
        <dbReference type="ARBA" id="ARBA00004141"/>
    </source>
</evidence>
<dbReference type="InterPro" id="IPR053036">
    <property type="entry name" value="CellCycle_DNARepair_Reg"/>
</dbReference>
<feature type="compositionally biased region" description="Basic and acidic residues" evidence="6">
    <location>
        <begin position="957"/>
        <end position="969"/>
    </location>
</feature>
<feature type="transmembrane region" description="Helical" evidence="7">
    <location>
        <begin position="363"/>
        <end position="383"/>
    </location>
</feature>
<dbReference type="FunFam" id="1.20.1250.20:FF:000013">
    <property type="entry name" value="MFS general substrate transporter"/>
    <property type="match status" value="1"/>
</dbReference>
<feature type="domain" description="BRCT" evidence="8">
    <location>
        <begin position="564"/>
        <end position="656"/>
    </location>
</feature>